<dbReference type="PROSITE" id="PS51257">
    <property type="entry name" value="PROKAR_LIPOPROTEIN"/>
    <property type="match status" value="1"/>
</dbReference>
<feature type="chain" id="PRO_5038383939" description="Periplasmic binding protein domain-containing protein" evidence="4">
    <location>
        <begin position="22"/>
        <end position="320"/>
    </location>
</feature>
<evidence type="ECO:0000256" key="2">
    <source>
        <dbReference type="ARBA" id="ARBA00007639"/>
    </source>
</evidence>
<organism evidence="6 7">
    <name type="scientific">Sellimonas intestinalis</name>
    <dbReference type="NCBI Taxonomy" id="1653434"/>
    <lineage>
        <taxon>Bacteria</taxon>
        <taxon>Bacillati</taxon>
        <taxon>Bacillota</taxon>
        <taxon>Clostridia</taxon>
        <taxon>Lachnospirales</taxon>
        <taxon>Lachnospiraceae</taxon>
        <taxon>Sellimonas</taxon>
    </lineage>
</organism>
<dbReference type="AlphaFoldDB" id="A0A3E3JYE2"/>
<evidence type="ECO:0000256" key="1">
    <source>
        <dbReference type="ARBA" id="ARBA00004196"/>
    </source>
</evidence>
<comment type="subcellular location">
    <subcellularLocation>
        <location evidence="1">Cell envelope</location>
    </subcellularLocation>
</comment>
<sequence>MGRMKKLLAVLLIATMAFVMTGCSTEEGGGDDKGGDKKVIGVSLMTLQYEFFQDIKAGIEKAAGDDYEIVFNDPNMDLQAQIDAIENFCAQKVDAIILTCVDGEGIIPALDTCEEADIPVITVDYKPSGGKYETYIGSDNFLGGQLAAKWALKNVLDGNEEPNIVFLNNPMSVASVERVNGFKDILEKEVPGAKIVAEQGGDSREAFMSIMEDVLMANDRVDLVFSYSADGGLGSYDAIQAAGREDEVSVIGFDASDEEQSVINEGGCYKGSIKQFPEKLAETAVECVEKVLDGETLEEDIGVEVGVYTADGIVYADELQ</sequence>
<dbReference type="GO" id="GO:0030246">
    <property type="term" value="F:carbohydrate binding"/>
    <property type="evidence" value="ECO:0007669"/>
    <property type="project" value="UniProtKB-ARBA"/>
</dbReference>
<dbReference type="Proteomes" id="UP000261080">
    <property type="component" value="Unassembled WGS sequence"/>
</dbReference>
<comment type="similarity">
    <text evidence="2">Belongs to the bacterial solute-binding protein 2 family.</text>
</comment>
<dbReference type="PANTHER" id="PTHR46847:SF1">
    <property type="entry name" value="D-ALLOSE-BINDING PERIPLASMIC PROTEIN-RELATED"/>
    <property type="match status" value="1"/>
</dbReference>
<evidence type="ECO:0000259" key="5">
    <source>
        <dbReference type="Pfam" id="PF13407"/>
    </source>
</evidence>
<comment type="caution">
    <text evidence="6">The sequence shown here is derived from an EMBL/GenBank/DDBJ whole genome shotgun (WGS) entry which is preliminary data.</text>
</comment>
<dbReference type="PANTHER" id="PTHR46847">
    <property type="entry name" value="D-ALLOSE-BINDING PERIPLASMIC PROTEIN-RELATED"/>
    <property type="match status" value="1"/>
</dbReference>
<dbReference type="InterPro" id="IPR028082">
    <property type="entry name" value="Peripla_BP_I"/>
</dbReference>
<evidence type="ECO:0000256" key="3">
    <source>
        <dbReference type="ARBA" id="ARBA00022729"/>
    </source>
</evidence>
<reference evidence="6 7" key="1">
    <citation type="submission" date="2018-08" db="EMBL/GenBank/DDBJ databases">
        <title>A genome reference for cultivated species of the human gut microbiota.</title>
        <authorList>
            <person name="Zou Y."/>
            <person name="Xue W."/>
            <person name="Luo G."/>
        </authorList>
    </citation>
    <scope>NUCLEOTIDE SEQUENCE [LARGE SCALE GENOMIC DNA]</scope>
    <source>
        <strain evidence="6 7">AF37-2AT</strain>
    </source>
</reference>
<protein>
    <recommendedName>
        <fullName evidence="5">Periplasmic binding protein domain-containing protein</fullName>
    </recommendedName>
</protein>
<name>A0A3E3JYE2_9FIRM</name>
<dbReference type="SUPFAM" id="SSF53822">
    <property type="entry name" value="Periplasmic binding protein-like I"/>
    <property type="match status" value="1"/>
</dbReference>
<keyword evidence="3 4" id="KW-0732">Signal</keyword>
<dbReference type="GO" id="GO:0030313">
    <property type="term" value="C:cell envelope"/>
    <property type="evidence" value="ECO:0007669"/>
    <property type="project" value="UniProtKB-SubCell"/>
</dbReference>
<feature type="signal peptide" evidence="4">
    <location>
        <begin position="1"/>
        <end position="21"/>
    </location>
</feature>
<evidence type="ECO:0000313" key="6">
    <source>
        <dbReference type="EMBL" id="RGE84446.1"/>
    </source>
</evidence>
<dbReference type="Gene3D" id="3.40.50.2300">
    <property type="match status" value="2"/>
</dbReference>
<dbReference type="OrthoDB" id="9769193at2"/>
<proteinExistence type="inferred from homology"/>
<feature type="domain" description="Periplasmic binding protein" evidence="5">
    <location>
        <begin position="40"/>
        <end position="295"/>
    </location>
</feature>
<dbReference type="RefSeq" id="WP_053769809.1">
    <property type="nucleotide sequence ID" value="NZ_CALBAT010000018.1"/>
</dbReference>
<dbReference type="Pfam" id="PF13407">
    <property type="entry name" value="Peripla_BP_4"/>
    <property type="match status" value="1"/>
</dbReference>
<gene>
    <name evidence="6" type="ORF">DW016_15410</name>
</gene>
<dbReference type="GeneID" id="97191486"/>
<keyword evidence="7" id="KW-1185">Reference proteome</keyword>
<dbReference type="InterPro" id="IPR025997">
    <property type="entry name" value="SBP_2_dom"/>
</dbReference>
<evidence type="ECO:0000313" key="7">
    <source>
        <dbReference type="Proteomes" id="UP000261080"/>
    </source>
</evidence>
<dbReference type="EMBL" id="QVLX01000016">
    <property type="protein sequence ID" value="RGE84446.1"/>
    <property type="molecule type" value="Genomic_DNA"/>
</dbReference>
<evidence type="ECO:0000256" key="4">
    <source>
        <dbReference type="SAM" id="SignalP"/>
    </source>
</evidence>
<dbReference type="CDD" id="cd06322">
    <property type="entry name" value="PBP1_ABC_sugar_binding-like"/>
    <property type="match status" value="1"/>
</dbReference>
<accession>A0A3E3JYE2</accession>